<evidence type="ECO:0000256" key="2">
    <source>
        <dbReference type="ARBA" id="ARBA00008974"/>
    </source>
</evidence>
<feature type="transmembrane region" description="Helical" evidence="7">
    <location>
        <begin position="49"/>
        <end position="66"/>
    </location>
</feature>
<name>A0A3D8R6P5_9HELO</name>
<evidence type="ECO:0000256" key="1">
    <source>
        <dbReference type="ARBA" id="ARBA00004141"/>
    </source>
</evidence>
<dbReference type="Pfam" id="PF02133">
    <property type="entry name" value="Transp_cyt_pur"/>
    <property type="match status" value="1"/>
</dbReference>
<sequence>MGLLARIDDALRTKESVFAEGAESGRRGGKKWGNEDLDPSPPQHRTWGSWNYFAFFWAVSFNPIAWNAGSSLVALGLLWWEALLAAAIACMFCGTCLVLNSRGPSVYHVGFPVYLRIGAGLYGSLWFVFIRGIVAVFFFGTQSYYAAQMVNVMLRCVFSTSWTHRPNHLPKSAGVTSNILGCFFIFWFAQLGFMFIHPRNSRILYTVKSIACPPVLLATFAFIVAKSGGLGQTHALTTTTVSAATIGWNFMGGISSVAGGLMTEVSSNPDLARYAKKSRATTWPQWFGLVIAKTLCTFLGIGASSAVKTLWGTAYWNIWDLYSAILDHYFSGGARCAIFLACVVQTFAVVATNLASNSLPVGSDLTGLFPRYFNIRRGQIACAILSIATCPWILVNNAASFLTFLNANVCFLSPLVSIMITDYFLIRKGNVHVPSLYSPHSTSPYWYKGGFNIRAFVAWTLAVVSVIHGLAGSFNSHYNLASTHMYKMGMLLTFAIAGPVYYGICWFWPPMIYPQEHENAPKTFEYMGKTDGYFDNDIITGVVAEENNSLETDHQQTMFDEKV</sequence>
<dbReference type="Proteomes" id="UP000256645">
    <property type="component" value="Unassembled WGS sequence"/>
</dbReference>
<dbReference type="InterPro" id="IPR045225">
    <property type="entry name" value="Uracil/uridine/allantoin_perm"/>
</dbReference>
<feature type="transmembrane region" description="Helical" evidence="7">
    <location>
        <begin position="445"/>
        <end position="467"/>
    </location>
</feature>
<feature type="transmembrane region" description="Helical" evidence="7">
    <location>
        <begin position="375"/>
        <end position="395"/>
    </location>
</feature>
<comment type="similarity">
    <text evidence="2">Belongs to the purine-cytosine permease (2.A.39) family.</text>
</comment>
<feature type="transmembrane region" description="Helical" evidence="7">
    <location>
        <begin position="402"/>
        <end position="425"/>
    </location>
</feature>
<feature type="transmembrane region" description="Helical" evidence="7">
    <location>
        <begin position="488"/>
        <end position="509"/>
    </location>
</feature>
<evidence type="ECO:0000256" key="5">
    <source>
        <dbReference type="ARBA" id="ARBA00023136"/>
    </source>
</evidence>
<reference evidence="8 9" key="1">
    <citation type="journal article" date="2018" name="IMA Fungus">
        <title>IMA Genome-F 9: Draft genome sequence of Annulohypoxylon stygium, Aspergillus mulundensis, Berkeleyomyces basicola (syn. Thielaviopsis basicola), Ceratocystis smalleyi, two Cercospora beticola strains, Coleophoma cylindrospora, Fusarium fracticaudum, Phialophora cf. hyalina, and Morchella septimelata.</title>
        <authorList>
            <person name="Wingfield B.D."/>
            <person name="Bills G.F."/>
            <person name="Dong Y."/>
            <person name="Huang W."/>
            <person name="Nel W.J."/>
            <person name="Swalarsk-Parry B.S."/>
            <person name="Vaghefi N."/>
            <person name="Wilken P.M."/>
            <person name="An Z."/>
            <person name="de Beer Z.W."/>
            <person name="De Vos L."/>
            <person name="Chen L."/>
            <person name="Duong T.A."/>
            <person name="Gao Y."/>
            <person name="Hammerbacher A."/>
            <person name="Kikkert J.R."/>
            <person name="Li Y."/>
            <person name="Li H."/>
            <person name="Li K."/>
            <person name="Li Q."/>
            <person name="Liu X."/>
            <person name="Ma X."/>
            <person name="Naidoo K."/>
            <person name="Pethybridge S.J."/>
            <person name="Sun J."/>
            <person name="Steenkamp E.T."/>
            <person name="van der Nest M.A."/>
            <person name="van Wyk S."/>
            <person name="Wingfield M.J."/>
            <person name="Xiong C."/>
            <person name="Yue Q."/>
            <person name="Zhang X."/>
        </authorList>
    </citation>
    <scope>NUCLEOTIDE SEQUENCE [LARGE SCALE GENOMIC DNA]</scope>
    <source>
        <strain evidence="8 9">BP6252</strain>
    </source>
</reference>
<evidence type="ECO:0000313" key="9">
    <source>
        <dbReference type="Proteomes" id="UP000256645"/>
    </source>
</evidence>
<feature type="region of interest" description="Disordered" evidence="6">
    <location>
        <begin position="20"/>
        <end position="41"/>
    </location>
</feature>
<evidence type="ECO:0000256" key="3">
    <source>
        <dbReference type="ARBA" id="ARBA00022692"/>
    </source>
</evidence>
<dbReference type="GO" id="GO:0005886">
    <property type="term" value="C:plasma membrane"/>
    <property type="evidence" value="ECO:0007669"/>
    <property type="project" value="TreeGrafter"/>
</dbReference>
<dbReference type="AlphaFoldDB" id="A0A3D8R6P5"/>
<evidence type="ECO:0000256" key="6">
    <source>
        <dbReference type="SAM" id="MobiDB-lite"/>
    </source>
</evidence>
<dbReference type="OrthoDB" id="2018619at2759"/>
<dbReference type="CDD" id="cd11482">
    <property type="entry name" value="SLC-NCS1sbd_NRT1-like"/>
    <property type="match status" value="1"/>
</dbReference>
<dbReference type="GO" id="GO:0015205">
    <property type="term" value="F:nucleobase transmembrane transporter activity"/>
    <property type="evidence" value="ECO:0007669"/>
    <property type="project" value="TreeGrafter"/>
</dbReference>
<dbReference type="PANTHER" id="PTHR30618">
    <property type="entry name" value="NCS1 FAMILY PURINE/PYRIMIDINE TRANSPORTER"/>
    <property type="match status" value="1"/>
</dbReference>
<evidence type="ECO:0000256" key="7">
    <source>
        <dbReference type="SAM" id="Phobius"/>
    </source>
</evidence>
<evidence type="ECO:0000313" key="8">
    <source>
        <dbReference type="EMBL" id="RDW69656.1"/>
    </source>
</evidence>
<feature type="transmembrane region" description="Helical" evidence="7">
    <location>
        <begin position="245"/>
        <end position="265"/>
    </location>
</feature>
<dbReference type="PANTHER" id="PTHR30618:SF0">
    <property type="entry name" value="PURINE-URACIL PERMEASE NCS1"/>
    <property type="match status" value="1"/>
</dbReference>
<protein>
    <submittedName>
        <fullName evidence="8">Permease</fullName>
    </submittedName>
</protein>
<comment type="subcellular location">
    <subcellularLocation>
        <location evidence="1">Membrane</location>
        <topology evidence="1">Multi-pass membrane protein</topology>
    </subcellularLocation>
</comment>
<feature type="transmembrane region" description="Helical" evidence="7">
    <location>
        <begin position="337"/>
        <end position="355"/>
    </location>
</feature>
<accession>A0A3D8R6P5</accession>
<keyword evidence="3 7" id="KW-0812">Transmembrane</keyword>
<dbReference type="InterPro" id="IPR001248">
    <property type="entry name" value="Pur-cyt_permease"/>
</dbReference>
<proteinExistence type="inferred from homology"/>
<feature type="transmembrane region" description="Helical" evidence="7">
    <location>
        <begin position="113"/>
        <end position="139"/>
    </location>
</feature>
<feature type="transmembrane region" description="Helical" evidence="7">
    <location>
        <begin position="203"/>
        <end position="225"/>
    </location>
</feature>
<evidence type="ECO:0000256" key="4">
    <source>
        <dbReference type="ARBA" id="ARBA00022989"/>
    </source>
</evidence>
<dbReference type="EMBL" id="PDLM01000009">
    <property type="protein sequence ID" value="RDW69656.1"/>
    <property type="molecule type" value="Genomic_DNA"/>
</dbReference>
<comment type="caution">
    <text evidence="8">The sequence shown here is derived from an EMBL/GenBank/DDBJ whole genome shotgun (WGS) entry which is preliminary data.</text>
</comment>
<feature type="transmembrane region" description="Helical" evidence="7">
    <location>
        <begin position="313"/>
        <end position="330"/>
    </location>
</feature>
<feature type="transmembrane region" description="Helical" evidence="7">
    <location>
        <begin position="175"/>
        <end position="196"/>
    </location>
</feature>
<keyword evidence="5 7" id="KW-0472">Membrane</keyword>
<keyword evidence="4 7" id="KW-1133">Transmembrane helix</keyword>
<organism evidence="8 9">
    <name type="scientific">Coleophoma cylindrospora</name>
    <dbReference type="NCBI Taxonomy" id="1849047"/>
    <lineage>
        <taxon>Eukaryota</taxon>
        <taxon>Fungi</taxon>
        <taxon>Dikarya</taxon>
        <taxon>Ascomycota</taxon>
        <taxon>Pezizomycotina</taxon>
        <taxon>Leotiomycetes</taxon>
        <taxon>Helotiales</taxon>
        <taxon>Dermateaceae</taxon>
        <taxon>Coleophoma</taxon>
    </lineage>
</organism>
<keyword evidence="9" id="KW-1185">Reference proteome</keyword>
<feature type="transmembrane region" description="Helical" evidence="7">
    <location>
        <begin position="286"/>
        <end position="307"/>
    </location>
</feature>
<feature type="transmembrane region" description="Helical" evidence="7">
    <location>
        <begin position="78"/>
        <end position="101"/>
    </location>
</feature>
<gene>
    <name evidence="8" type="ORF">BP6252_08676</name>
</gene>
<dbReference type="Gene3D" id="1.10.4160.10">
    <property type="entry name" value="Hydantoin permease"/>
    <property type="match status" value="1"/>
</dbReference>